<dbReference type="InterPro" id="IPR033732">
    <property type="entry name" value="ATP_synth_F1_a_nt-bd_dom"/>
</dbReference>
<dbReference type="NCBIfam" id="NF009884">
    <property type="entry name" value="PRK13343.1"/>
    <property type="match status" value="1"/>
</dbReference>
<evidence type="ECO:0000313" key="16">
    <source>
        <dbReference type="Proteomes" id="UP000680365"/>
    </source>
</evidence>
<dbReference type="InterPro" id="IPR000793">
    <property type="entry name" value="ATP_synth_asu_C"/>
</dbReference>
<dbReference type="PANTHER" id="PTHR48082">
    <property type="entry name" value="ATP SYNTHASE SUBUNIT ALPHA, MITOCHONDRIAL"/>
    <property type="match status" value="1"/>
</dbReference>
<proteinExistence type="inferred from homology"/>
<dbReference type="EMBL" id="JAEDAM010000015">
    <property type="protein sequence ID" value="MBS8121776.1"/>
    <property type="molecule type" value="Genomic_DNA"/>
</dbReference>
<dbReference type="Pfam" id="PF02874">
    <property type="entry name" value="ATP-synt_ab_N"/>
    <property type="match status" value="1"/>
</dbReference>
<dbReference type="HAMAP" id="MF_01346">
    <property type="entry name" value="ATP_synth_alpha_bact"/>
    <property type="match status" value="1"/>
</dbReference>
<dbReference type="Pfam" id="PF00006">
    <property type="entry name" value="ATP-synt_ab"/>
    <property type="match status" value="1"/>
</dbReference>
<dbReference type="InterPro" id="IPR036121">
    <property type="entry name" value="ATPase_F1/V1/A1_a/bsu_N_sf"/>
</dbReference>
<evidence type="ECO:0000256" key="2">
    <source>
        <dbReference type="ARBA" id="ARBA00008936"/>
    </source>
</evidence>
<dbReference type="InterPro" id="IPR000194">
    <property type="entry name" value="ATPase_F1/V1/A1_a/bsu_nucl-bd"/>
</dbReference>
<dbReference type="InterPro" id="IPR023366">
    <property type="entry name" value="ATP_synth_asu-like_sf"/>
</dbReference>
<dbReference type="CDD" id="cd01132">
    <property type="entry name" value="F1-ATPase_alpha_CD"/>
    <property type="match status" value="1"/>
</dbReference>
<keyword evidence="16" id="KW-1185">Reference proteome</keyword>
<keyword evidence="9 11" id="KW-0139">CF(1)</keyword>
<comment type="catalytic activity">
    <reaction evidence="11">
        <text>ATP + H2O + 4 H(+)(in) = ADP + phosphate + 5 H(+)(out)</text>
        <dbReference type="Rhea" id="RHEA:57720"/>
        <dbReference type="ChEBI" id="CHEBI:15377"/>
        <dbReference type="ChEBI" id="CHEBI:15378"/>
        <dbReference type="ChEBI" id="CHEBI:30616"/>
        <dbReference type="ChEBI" id="CHEBI:43474"/>
        <dbReference type="ChEBI" id="CHEBI:456216"/>
        <dbReference type="EC" id="7.1.2.2"/>
    </reaction>
</comment>
<evidence type="ECO:0000256" key="5">
    <source>
        <dbReference type="ARBA" id="ARBA00022840"/>
    </source>
</evidence>
<dbReference type="EC" id="7.1.2.2" evidence="11"/>
<accession>A0ABS5QM36</accession>
<evidence type="ECO:0000256" key="8">
    <source>
        <dbReference type="ARBA" id="ARBA00023136"/>
    </source>
</evidence>
<comment type="caution">
    <text evidence="15">The sequence shown here is derived from an EMBL/GenBank/DDBJ whole genome shotgun (WGS) entry which is preliminary data.</text>
</comment>
<dbReference type="Gene3D" id="1.20.150.20">
    <property type="entry name" value="ATP synthase alpha/beta chain, C-terminal domain"/>
    <property type="match status" value="1"/>
</dbReference>
<keyword evidence="5 11" id="KW-0067">ATP-binding</keyword>
<dbReference type="InterPro" id="IPR038376">
    <property type="entry name" value="ATP_synth_asu_C_sf"/>
</dbReference>
<dbReference type="SUPFAM" id="SSF52540">
    <property type="entry name" value="P-loop containing nucleoside triphosphate hydrolases"/>
    <property type="match status" value="1"/>
</dbReference>
<keyword evidence="4 11" id="KW-0547">Nucleotide-binding</keyword>
<keyword evidence="11" id="KW-0375">Hydrogen ion transport</keyword>
<keyword evidence="3 11" id="KW-0813">Transport</keyword>
<evidence type="ECO:0000256" key="3">
    <source>
        <dbReference type="ARBA" id="ARBA00022448"/>
    </source>
</evidence>
<evidence type="ECO:0000256" key="1">
    <source>
        <dbReference type="ARBA" id="ARBA00004370"/>
    </source>
</evidence>
<keyword evidence="10 11" id="KW-0066">ATP synthesis</keyword>
<dbReference type="InterPro" id="IPR027417">
    <property type="entry name" value="P-loop_NTPase"/>
</dbReference>
<protein>
    <recommendedName>
        <fullName evidence="11">ATP synthase subunit alpha</fullName>
        <ecNumber evidence="11">7.1.2.2</ecNumber>
    </recommendedName>
    <alternativeName>
        <fullName evidence="11">ATP synthase F1 sector subunit alpha</fullName>
    </alternativeName>
    <alternativeName>
        <fullName evidence="11">F-ATPase subunit alpha</fullName>
    </alternativeName>
</protein>
<feature type="domain" description="ATP synthase alpha subunit C-terminal" evidence="13">
    <location>
        <begin position="372"/>
        <end position="495"/>
    </location>
</feature>
<dbReference type="NCBIfam" id="TIGR00962">
    <property type="entry name" value="atpA"/>
    <property type="match status" value="1"/>
</dbReference>
<name>A0ABS5QM36_9BACT</name>
<comment type="function">
    <text evidence="11">Produces ATP from ADP in the presence of a proton gradient across the membrane. The alpha chain is a regulatory subunit.</text>
</comment>
<feature type="domain" description="ATPase F1/V1/A1 complex alpha/beta subunit N-terminal" evidence="14">
    <location>
        <begin position="26"/>
        <end position="89"/>
    </location>
</feature>
<organism evidence="15 16">
    <name type="scientific">Candidatus Vampirococcus lugosii</name>
    <dbReference type="NCBI Taxonomy" id="2789015"/>
    <lineage>
        <taxon>Bacteria</taxon>
        <taxon>Candidatus Absconditibacteriota</taxon>
        <taxon>Vampirococcus</taxon>
    </lineage>
</organism>
<evidence type="ECO:0000256" key="11">
    <source>
        <dbReference type="HAMAP-Rule" id="MF_01346"/>
    </source>
</evidence>
<dbReference type="Pfam" id="PF00306">
    <property type="entry name" value="ATP-synt_ab_C"/>
    <property type="match status" value="1"/>
</dbReference>
<evidence type="ECO:0000256" key="6">
    <source>
        <dbReference type="ARBA" id="ARBA00022967"/>
    </source>
</evidence>
<gene>
    <name evidence="11" type="primary">atpA</name>
    <name evidence="15" type="ORF">VAMP_24n178</name>
</gene>
<dbReference type="RefSeq" id="WP_213348639.1">
    <property type="nucleotide sequence ID" value="NZ_JAEDAM010000015.1"/>
</dbReference>
<keyword evidence="8 11" id="KW-0472">Membrane</keyword>
<evidence type="ECO:0000259" key="12">
    <source>
        <dbReference type="Pfam" id="PF00006"/>
    </source>
</evidence>
<feature type="site" description="Required for activity" evidence="11">
    <location>
        <position position="363"/>
    </location>
</feature>
<evidence type="ECO:0000256" key="4">
    <source>
        <dbReference type="ARBA" id="ARBA00022741"/>
    </source>
</evidence>
<keyword evidence="6 11" id="KW-1278">Translocase</keyword>
<dbReference type="Proteomes" id="UP000680365">
    <property type="component" value="Unassembled WGS sequence"/>
</dbReference>
<dbReference type="InterPro" id="IPR005294">
    <property type="entry name" value="ATP_synth_F1_asu"/>
</dbReference>
<dbReference type="InterPro" id="IPR004100">
    <property type="entry name" value="ATPase_F1/V1/A1_a/bsu_N"/>
</dbReference>
<dbReference type="PANTHER" id="PTHR48082:SF2">
    <property type="entry name" value="ATP SYNTHASE SUBUNIT ALPHA, MITOCHONDRIAL"/>
    <property type="match status" value="1"/>
</dbReference>
<sequence>MSKNVLDNIIYDIENKLDTIEINPKVKNVGEVFYVGDGVAKVSGLTDVSYNDLVQFESGGVGIVLNLERHYVGVVLLSGFRDIKEGEKVFSNNDILEVPVGEEMIGRVVDSLGRPVDGFGEIRTTLKRPVEAVASGVMDRKSVHEPLETGIKAIDALVPIGRGQRELIIGDRQTGKTQLAIDAILNQKGKNVICIYVAIGQKESKIVRIIEELKSRGAMDYTIVVNAGSSSPASMQYLAPYTGCSIGEHFMFNGKHALIIYDDLTKQANAYREMSLLLRRPPGREAYPGDVFYLHSKLLERASKLSDELGAGSLTALPIIETQAGDVGAYVPTNVISITDGQIFLDSNLFNSGQKPAINVGLSVSRVGGSAQIKAMKKVAGNLKLDLAQYRELEAFSQFASDLDSETKIQLERGKRMIEILKQGIYEPVATEKQVCLIYAGVNGYLDNLDVNKISTFEKNFYWSLDEEVSILSSIKKEKQITETTEIKIKDLINKIIEMLD</sequence>
<evidence type="ECO:0000256" key="10">
    <source>
        <dbReference type="ARBA" id="ARBA00023310"/>
    </source>
</evidence>
<dbReference type="CDD" id="cd18116">
    <property type="entry name" value="ATP-synt_F1_alpha_N"/>
    <property type="match status" value="1"/>
</dbReference>
<feature type="domain" description="ATPase F1/V1/A1 complex alpha/beta subunit nucleotide-binding" evidence="12">
    <location>
        <begin position="150"/>
        <end position="365"/>
    </location>
</feature>
<keyword evidence="11" id="KW-1003">Cell membrane</keyword>
<dbReference type="PROSITE" id="PS00152">
    <property type="entry name" value="ATPASE_ALPHA_BETA"/>
    <property type="match status" value="1"/>
</dbReference>
<evidence type="ECO:0000256" key="9">
    <source>
        <dbReference type="ARBA" id="ARBA00023196"/>
    </source>
</evidence>
<comment type="subcellular location">
    <subcellularLocation>
        <location evidence="11">Cell membrane</location>
        <topology evidence="11">Peripheral membrane protein</topology>
    </subcellularLocation>
    <subcellularLocation>
        <location evidence="1">Membrane</location>
    </subcellularLocation>
</comment>
<keyword evidence="7 11" id="KW-0406">Ion transport</keyword>
<evidence type="ECO:0000256" key="7">
    <source>
        <dbReference type="ARBA" id="ARBA00023065"/>
    </source>
</evidence>
<dbReference type="SUPFAM" id="SSF47917">
    <property type="entry name" value="C-terminal domain of alpha and beta subunits of F1 ATP synthase"/>
    <property type="match status" value="1"/>
</dbReference>
<dbReference type="Gene3D" id="3.40.50.300">
    <property type="entry name" value="P-loop containing nucleotide triphosphate hydrolases"/>
    <property type="match status" value="1"/>
</dbReference>
<comment type="similarity">
    <text evidence="2 11">Belongs to the ATPase alpha/beta chains family.</text>
</comment>
<feature type="binding site" evidence="11">
    <location>
        <begin position="170"/>
        <end position="177"/>
    </location>
    <ligand>
        <name>ATP</name>
        <dbReference type="ChEBI" id="CHEBI:30616"/>
    </ligand>
</feature>
<evidence type="ECO:0000259" key="13">
    <source>
        <dbReference type="Pfam" id="PF00306"/>
    </source>
</evidence>
<dbReference type="SUPFAM" id="SSF50615">
    <property type="entry name" value="N-terminal domain of alpha and beta subunits of F1 ATP synthase"/>
    <property type="match status" value="1"/>
</dbReference>
<dbReference type="Gene3D" id="2.40.30.20">
    <property type="match status" value="1"/>
</dbReference>
<reference evidence="15 16" key="1">
    <citation type="journal article" date="2021" name="Nat. Commun.">
        <title>Reductive evolution and unique predatory mode in the CPR bacterium Vampirococcus lugosii.</title>
        <authorList>
            <person name="Moreira D."/>
            <person name="Zivanovic Y."/>
            <person name="Lopez-Archilla A.I."/>
            <person name="Iniesto M."/>
            <person name="Lopez-Garcia P."/>
        </authorList>
    </citation>
    <scope>NUCLEOTIDE SEQUENCE [LARGE SCALE GENOMIC DNA]</scope>
    <source>
        <strain evidence="15">Chiprana</strain>
    </source>
</reference>
<evidence type="ECO:0000313" key="15">
    <source>
        <dbReference type="EMBL" id="MBS8121776.1"/>
    </source>
</evidence>
<evidence type="ECO:0000259" key="14">
    <source>
        <dbReference type="Pfam" id="PF02874"/>
    </source>
</evidence>
<dbReference type="CDD" id="cd18113">
    <property type="entry name" value="ATP-synt_F1_alpha_C"/>
    <property type="match status" value="1"/>
</dbReference>
<dbReference type="InterPro" id="IPR020003">
    <property type="entry name" value="ATPase_a/bsu_AS"/>
</dbReference>